<evidence type="ECO:0000313" key="2">
    <source>
        <dbReference type="EMBL" id="SFS69292.1"/>
    </source>
</evidence>
<dbReference type="STRING" id="593133.SAMN04488006_2621"/>
<name>A0A1I6RX77_9FLAO</name>
<keyword evidence="1" id="KW-1133">Transmembrane helix</keyword>
<protein>
    <recommendedName>
        <fullName evidence="4">DUF3311 domain-containing protein</fullName>
    </recommendedName>
</protein>
<dbReference type="Proteomes" id="UP000199312">
    <property type="component" value="Unassembled WGS sequence"/>
</dbReference>
<keyword evidence="3" id="KW-1185">Reference proteome</keyword>
<accession>A0A1I6RX77</accession>
<gene>
    <name evidence="2" type="ORF">SAMN04488006_2621</name>
</gene>
<evidence type="ECO:0000256" key="1">
    <source>
        <dbReference type="SAM" id="Phobius"/>
    </source>
</evidence>
<keyword evidence="1" id="KW-0472">Membrane</keyword>
<organism evidence="2 3">
    <name type="scientific">Lutibacter maritimus</name>
    <dbReference type="NCBI Taxonomy" id="593133"/>
    <lineage>
        <taxon>Bacteria</taxon>
        <taxon>Pseudomonadati</taxon>
        <taxon>Bacteroidota</taxon>
        <taxon>Flavobacteriia</taxon>
        <taxon>Flavobacteriales</taxon>
        <taxon>Flavobacteriaceae</taxon>
        <taxon>Lutibacter</taxon>
    </lineage>
</organism>
<evidence type="ECO:0008006" key="4">
    <source>
        <dbReference type="Google" id="ProtNLM"/>
    </source>
</evidence>
<keyword evidence="1" id="KW-0812">Transmembrane</keyword>
<feature type="transmembrane region" description="Helical" evidence="1">
    <location>
        <begin position="9"/>
        <end position="28"/>
    </location>
</feature>
<evidence type="ECO:0000313" key="3">
    <source>
        <dbReference type="Proteomes" id="UP000199312"/>
    </source>
</evidence>
<proteinExistence type="predicted"/>
<dbReference type="EMBL" id="FOZP01000007">
    <property type="protein sequence ID" value="SFS69292.1"/>
    <property type="molecule type" value="Genomic_DNA"/>
</dbReference>
<reference evidence="3" key="1">
    <citation type="submission" date="2016-10" db="EMBL/GenBank/DDBJ databases">
        <authorList>
            <person name="Varghese N."/>
            <person name="Submissions S."/>
        </authorList>
    </citation>
    <scope>NUCLEOTIDE SEQUENCE [LARGE SCALE GENOMIC DNA]</scope>
    <source>
        <strain evidence="3">DSM 24450</strain>
    </source>
</reference>
<feature type="transmembrane region" description="Helical" evidence="1">
    <location>
        <begin position="40"/>
        <end position="59"/>
    </location>
</feature>
<dbReference type="AlphaFoldDB" id="A0A1I6RX77"/>
<sequence>MKKRHQQKLIVLAIVLLCLLNIPIILIFNSNTSVIGLPLIYLYIFFVWIVSIIISYIILNKYYE</sequence>